<evidence type="ECO:0000313" key="1">
    <source>
        <dbReference type="EMBL" id="KRG71792.1"/>
    </source>
</evidence>
<proteinExistence type="predicted"/>
<keyword evidence="2" id="KW-1185">Reference proteome</keyword>
<comment type="caution">
    <text evidence="1">The sequence shown here is derived from an EMBL/GenBank/DDBJ whole genome shotgun (WGS) entry which is preliminary data.</text>
</comment>
<protein>
    <submittedName>
        <fullName evidence="1">Uncharacterized protein</fullName>
    </submittedName>
</protein>
<accession>A0A0R0CQU8</accession>
<dbReference type="Proteomes" id="UP000051863">
    <property type="component" value="Unassembled WGS sequence"/>
</dbReference>
<dbReference type="EMBL" id="LDJJ01000007">
    <property type="protein sequence ID" value="KRG71792.1"/>
    <property type="molecule type" value="Genomic_DNA"/>
</dbReference>
<dbReference type="PATRIC" id="fig|405446.3.peg.3408"/>
<reference evidence="1 2" key="1">
    <citation type="submission" date="2015-05" db="EMBL/GenBank/DDBJ databases">
        <title>Genome sequencing and analysis of members of genus Stenotrophomonas.</title>
        <authorList>
            <person name="Patil P.P."/>
            <person name="Midha S."/>
            <person name="Patil P.B."/>
        </authorList>
    </citation>
    <scope>NUCLEOTIDE SEQUENCE [LARGE SCALE GENOMIC DNA]</scope>
    <source>
        <strain evidence="1 2">DSM 18941</strain>
    </source>
</reference>
<gene>
    <name evidence="1" type="ORF">ABB27_02610</name>
</gene>
<evidence type="ECO:0000313" key="2">
    <source>
        <dbReference type="Proteomes" id="UP000051863"/>
    </source>
</evidence>
<sequence length="74" mass="8238">MIRYVDGWQLHAYVEHGVEGPGEAAISARHLAQDVFVVHRYDSIHFNSSLEAASYIEDQLFAVTGVSSDGTLRF</sequence>
<dbReference type="AlphaFoldDB" id="A0A0R0CQU8"/>
<organism evidence="1 2">
    <name type="scientific">Stenotrophomonas terrae</name>
    <dbReference type="NCBI Taxonomy" id="405446"/>
    <lineage>
        <taxon>Bacteria</taxon>
        <taxon>Pseudomonadati</taxon>
        <taxon>Pseudomonadota</taxon>
        <taxon>Gammaproteobacteria</taxon>
        <taxon>Lysobacterales</taxon>
        <taxon>Lysobacteraceae</taxon>
        <taxon>Stenotrophomonas</taxon>
    </lineage>
</organism>
<name>A0A0R0CQU8_9GAMM</name>